<organism evidence="2 3">
    <name type="scientific">Streptomyces buecherae</name>
    <dbReference type="NCBI Taxonomy" id="2763006"/>
    <lineage>
        <taxon>Bacteria</taxon>
        <taxon>Bacillati</taxon>
        <taxon>Actinomycetota</taxon>
        <taxon>Actinomycetes</taxon>
        <taxon>Kitasatosporales</taxon>
        <taxon>Streptomycetaceae</taxon>
        <taxon>Streptomyces</taxon>
    </lineage>
</organism>
<dbReference type="AlphaFoldDB" id="A0A7H8N3E8"/>
<feature type="compositionally biased region" description="Basic and acidic residues" evidence="1">
    <location>
        <begin position="1"/>
        <end position="12"/>
    </location>
</feature>
<dbReference type="RefSeq" id="WP_176160603.1">
    <property type="nucleotide sequence ID" value="NZ_CP054929.1"/>
</dbReference>
<protein>
    <submittedName>
        <fullName evidence="2">Phage tail family protein</fullName>
    </submittedName>
</protein>
<accession>A0A7H8N3E8</accession>
<gene>
    <name evidence="2" type="ORF">HUT08_04180</name>
</gene>
<dbReference type="Proteomes" id="UP000509303">
    <property type="component" value="Chromosome"/>
</dbReference>
<reference evidence="2 3" key="1">
    <citation type="submission" date="2020-06" db="EMBL/GenBank/DDBJ databases">
        <title>Genome mining for natural products.</title>
        <authorList>
            <person name="Zhang B."/>
            <person name="Shi J."/>
            <person name="Ge H."/>
        </authorList>
    </citation>
    <scope>NUCLEOTIDE SEQUENCE [LARGE SCALE GENOMIC DNA]</scope>
    <source>
        <strain evidence="2 3">NA00687</strain>
    </source>
</reference>
<dbReference type="EMBL" id="CP054929">
    <property type="protein sequence ID" value="QKW48871.1"/>
    <property type="molecule type" value="Genomic_DNA"/>
</dbReference>
<feature type="region of interest" description="Disordered" evidence="1">
    <location>
        <begin position="1"/>
        <end position="26"/>
    </location>
</feature>
<evidence type="ECO:0000313" key="3">
    <source>
        <dbReference type="Proteomes" id="UP000509303"/>
    </source>
</evidence>
<sequence>MPIPAIERRAEETPSPSRPQPPLPVEWGHTYVSIRGANGEGEEIPLTGSQGKDWPAIMLLPGAQGLDMPPVELHADASPNLPGSIYRSTRTAQREVLLPVHLHGVDRSTLKRLKRKLIRTLSPAAGYCVLKFMEADSQPRYLNCYYNGGLEGDEGEDRAGFRWATFGIQLTAFDPFFYSDQAQVAEWKFGRGEPFLSNVEVFLPTRLHKGIVSTPNLSVFNAGDVEAWPLWTVEGPVRGFKFSFDGQSFEAPTSSTDVVAAGRTLTIDTRPGYKSLRDDEGRNYWESLGPNPQLWSIPAGTSRISVEMAPGSGAASLRLSFRPRFESY</sequence>
<evidence type="ECO:0000256" key="1">
    <source>
        <dbReference type="SAM" id="MobiDB-lite"/>
    </source>
</evidence>
<name>A0A7H8N3E8_9ACTN</name>
<proteinExistence type="predicted"/>
<evidence type="ECO:0000313" key="2">
    <source>
        <dbReference type="EMBL" id="QKW48871.1"/>
    </source>
</evidence>
<keyword evidence="3" id="KW-1185">Reference proteome</keyword>